<keyword evidence="3" id="KW-1185">Reference proteome</keyword>
<accession>A0A9P4NKK2</accession>
<proteinExistence type="predicted"/>
<dbReference type="AlphaFoldDB" id="A0A9P4NKK2"/>
<feature type="transmembrane region" description="Helical" evidence="1">
    <location>
        <begin position="12"/>
        <end position="30"/>
    </location>
</feature>
<comment type="caution">
    <text evidence="2">The sequence shown here is derived from an EMBL/GenBank/DDBJ whole genome shotgun (WGS) entry which is preliminary data.</text>
</comment>
<keyword evidence="1" id="KW-1133">Transmembrane helix</keyword>
<keyword evidence="1" id="KW-0812">Transmembrane</keyword>
<evidence type="ECO:0000313" key="3">
    <source>
        <dbReference type="Proteomes" id="UP000800235"/>
    </source>
</evidence>
<sequence length="202" mass="22536">MLSPVTAFRTPVWHVLLYCLIYALVAYEQQPDTAKGQPLLSSDLQSRANYYSYTTQLGFGGTPAYGVVRRQTGILREDDVLQSSLGNRGFFAAILALIASGHSFHIDKATTILSNSLTVTSKKPSINHVSWYDSLLRKEELRVVSAEAQIEDKLFSTSRLIAQLYGGEMSYYSDDTEAPITIIVILELILNTFARYVGMRQI</sequence>
<gene>
    <name evidence="2" type="ORF">EJ08DRAFT_722995</name>
</gene>
<dbReference type="EMBL" id="MU007070">
    <property type="protein sequence ID" value="KAF2425330.1"/>
    <property type="molecule type" value="Genomic_DNA"/>
</dbReference>
<organism evidence="2 3">
    <name type="scientific">Tothia fuscella</name>
    <dbReference type="NCBI Taxonomy" id="1048955"/>
    <lineage>
        <taxon>Eukaryota</taxon>
        <taxon>Fungi</taxon>
        <taxon>Dikarya</taxon>
        <taxon>Ascomycota</taxon>
        <taxon>Pezizomycotina</taxon>
        <taxon>Dothideomycetes</taxon>
        <taxon>Pleosporomycetidae</taxon>
        <taxon>Venturiales</taxon>
        <taxon>Cylindrosympodiaceae</taxon>
        <taxon>Tothia</taxon>
    </lineage>
</organism>
<evidence type="ECO:0000256" key="1">
    <source>
        <dbReference type="SAM" id="Phobius"/>
    </source>
</evidence>
<name>A0A9P4NKK2_9PEZI</name>
<keyword evidence="1" id="KW-0472">Membrane</keyword>
<evidence type="ECO:0000313" key="2">
    <source>
        <dbReference type="EMBL" id="KAF2425330.1"/>
    </source>
</evidence>
<feature type="transmembrane region" description="Helical" evidence="1">
    <location>
        <begin position="89"/>
        <end position="106"/>
    </location>
</feature>
<feature type="transmembrane region" description="Helical" evidence="1">
    <location>
        <begin position="178"/>
        <end position="198"/>
    </location>
</feature>
<dbReference type="Proteomes" id="UP000800235">
    <property type="component" value="Unassembled WGS sequence"/>
</dbReference>
<protein>
    <submittedName>
        <fullName evidence="2">Uncharacterized protein</fullName>
    </submittedName>
</protein>
<reference evidence="2" key="1">
    <citation type="journal article" date="2020" name="Stud. Mycol.">
        <title>101 Dothideomycetes genomes: a test case for predicting lifestyles and emergence of pathogens.</title>
        <authorList>
            <person name="Haridas S."/>
            <person name="Albert R."/>
            <person name="Binder M."/>
            <person name="Bloem J."/>
            <person name="Labutti K."/>
            <person name="Salamov A."/>
            <person name="Andreopoulos B."/>
            <person name="Baker S."/>
            <person name="Barry K."/>
            <person name="Bills G."/>
            <person name="Bluhm B."/>
            <person name="Cannon C."/>
            <person name="Castanera R."/>
            <person name="Culley D."/>
            <person name="Daum C."/>
            <person name="Ezra D."/>
            <person name="Gonzalez J."/>
            <person name="Henrissat B."/>
            <person name="Kuo A."/>
            <person name="Liang C."/>
            <person name="Lipzen A."/>
            <person name="Lutzoni F."/>
            <person name="Magnuson J."/>
            <person name="Mondo S."/>
            <person name="Nolan M."/>
            <person name="Ohm R."/>
            <person name="Pangilinan J."/>
            <person name="Park H.-J."/>
            <person name="Ramirez L."/>
            <person name="Alfaro M."/>
            <person name="Sun H."/>
            <person name="Tritt A."/>
            <person name="Yoshinaga Y."/>
            <person name="Zwiers L.-H."/>
            <person name="Turgeon B."/>
            <person name="Goodwin S."/>
            <person name="Spatafora J."/>
            <person name="Crous P."/>
            <person name="Grigoriev I."/>
        </authorList>
    </citation>
    <scope>NUCLEOTIDE SEQUENCE</scope>
    <source>
        <strain evidence="2">CBS 130266</strain>
    </source>
</reference>